<proteinExistence type="inferred from homology"/>
<dbReference type="RefSeq" id="WP_092544749.1">
    <property type="nucleotide sequence ID" value="NZ_BOMJ01000036.1"/>
</dbReference>
<dbReference type="GO" id="GO:0050661">
    <property type="term" value="F:NADP binding"/>
    <property type="evidence" value="ECO:0007669"/>
    <property type="project" value="InterPro"/>
</dbReference>
<dbReference type="PANTHER" id="PTHR43098:SF2">
    <property type="entry name" value="FAD-BINDING MONOOXYGENASE AUSB-RELATED"/>
    <property type="match status" value="1"/>
</dbReference>
<evidence type="ECO:0000256" key="6">
    <source>
        <dbReference type="ARBA" id="ARBA00023002"/>
    </source>
</evidence>
<dbReference type="InterPro" id="IPR050775">
    <property type="entry name" value="FAD-binding_Monooxygenases"/>
</dbReference>
<evidence type="ECO:0000313" key="8">
    <source>
        <dbReference type="EMBL" id="SDT16590.1"/>
    </source>
</evidence>
<dbReference type="GO" id="GO:0050660">
    <property type="term" value="F:flavin adenine dinucleotide binding"/>
    <property type="evidence" value="ECO:0007669"/>
    <property type="project" value="InterPro"/>
</dbReference>
<keyword evidence="3" id="KW-0285">Flavoprotein</keyword>
<evidence type="ECO:0000256" key="5">
    <source>
        <dbReference type="ARBA" id="ARBA00022857"/>
    </source>
</evidence>
<keyword evidence="5" id="KW-0521">NADP</keyword>
<gene>
    <name evidence="8" type="ORF">SAMN04489716_2710</name>
</gene>
<dbReference type="GO" id="GO:0004499">
    <property type="term" value="F:N,N-dimethylaniline monooxygenase activity"/>
    <property type="evidence" value="ECO:0007669"/>
    <property type="project" value="InterPro"/>
</dbReference>
<keyword evidence="4" id="KW-0274">FAD</keyword>
<organism evidence="8 9">
    <name type="scientific">Actinoplanes derwentensis</name>
    <dbReference type="NCBI Taxonomy" id="113562"/>
    <lineage>
        <taxon>Bacteria</taxon>
        <taxon>Bacillati</taxon>
        <taxon>Actinomycetota</taxon>
        <taxon>Actinomycetes</taxon>
        <taxon>Micromonosporales</taxon>
        <taxon>Micromonosporaceae</taxon>
        <taxon>Actinoplanes</taxon>
    </lineage>
</organism>
<dbReference type="AlphaFoldDB" id="A0A1H1Y563"/>
<dbReference type="Gene3D" id="3.50.50.60">
    <property type="entry name" value="FAD/NAD(P)-binding domain"/>
    <property type="match status" value="2"/>
</dbReference>
<dbReference type="PANTHER" id="PTHR43098">
    <property type="entry name" value="L-ORNITHINE N(5)-MONOOXYGENASE-RELATED"/>
    <property type="match status" value="1"/>
</dbReference>
<keyword evidence="7" id="KW-0503">Monooxygenase</keyword>
<dbReference type="STRING" id="113562.SAMN04489716_2710"/>
<evidence type="ECO:0000256" key="1">
    <source>
        <dbReference type="ARBA" id="ARBA00001974"/>
    </source>
</evidence>
<evidence type="ECO:0000256" key="7">
    <source>
        <dbReference type="ARBA" id="ARBA00023033"/>
    </source>
</evidence>
<dbReference type="Proteomes" id="UP000198688">
    <property type="component" value="Chromosome I"/>
</dbReference>
<accession>A0A1H1Y563</accession>
<dbReference type="SUPFAM" id="SSF51905">
    <property type="entry name" value="FAD/NAD(P)-binding domain"/>
    <property type="match status" value="1"/>
</dbReference>
<dbReference type="OrthoDB" id="5168853at2"/>
<comment type="similarity">
    <text evidence="2">Belongs to the FAD-binding monooxygenase family.</text>
</comment>
<evidence type="ECO:0000256" key="4">
    <source>
        <dbReference type="ARBA" id="ARBA00022827"/>
    </source>
</evidence>
<keyword evidence="6" id="KW-0560">Oxidoreductase</keyword>
<dbReference type="EMBL" id="LT629758">
    <property type="protein sequence ID" value="SDT16590.1"/>
    <property type="molecule type" value="Genomic_DNA"/>
</dbReference>
<keyword evidence="9" id="KW-1185">Reference proteome</keyword>
<protein>
    <submittedName>
        <fullName evidence="8">Predicted flavoprotein CzcO associated with the cation diffusion facilitator CzcD</fullName>
    </submittedName>
</protein>
<evidence type="ECO:0000256" key="2">
    <source>
        <dbReference type="ARBA" id="ARBA00010139"/>
    </source>
</evidence>
<sequence length="592" mass="66760">MSNTPRRYRPEQIEALRARYRLERDRRIRPDGNTQYRRAAGEFSYYAKDPYTPFAERDAKTDRVEAAVIGGGFGGLLTGARLRQAGLTDIRMIDEAGDFGGTWYWNRYPGIHCDIDATVYMPLLEEVGYVPKWRYAPGEEIRQHCIAIAKRFQLYDDTMFHTKVTDLTWDEDAAEWIVSTDRGDRFRARYVVTSSGTLTQPKLPGIPGIENFRGHTFHTSRWDYGYTGDDLENLADKKVAVIGTGATGIQVVPHVAETAEQLYVFQRTPSSIDVRANRPTDQSVLDAVRPGWQQERMDNFLTIVTGGHVAEDLIGDGWTSTARLQRQMLTGTLDHSLSDDEREYLDEIADFRKMDEIRARVDEVVTDPAVAEVLKPWYRYMCKRPGFSDFYLQSFNRPNVTLVDTADHGGITRMTETGIVVGDTEYQVDCVVFATGFEVGVSGVVSGTLPVHGRGGLPLLHHWARGPRTLHGFYSHGFPNLFHLGSLQNAASVNFVHVLQEQAGHIAAVVAEAGKRGARWIEPTAEAEEYWAAVIRDTAPDNYRFQAECTPGYYNNEGRPREVNNSFGPGPVVFHELLRRWRDVGAIAEVLR</sequence>
<dbReference type="InterPro" id="IPR020946">
    <property type="entry name" value="Flavin_mOase-like"/>
</dbReference>
<evidence type="ECO:0000313" key="9">
    <source>
        <dbReference type="Proteomes" id="UP000198688"/>
    </source>
</evidence>
<name>A0A1H1Y563_9ACTN</name>
<comment type="cofactor">
    <cofactor evidence="1">
        <name>FAD</name>
        <dbReference type="ChEBI" id="CHEBI:57692"/>
    </cofactor>
</comment>
<reference evidence="8 9" key="1">
    <citation type="submission" date="2016-10" db="EMBL/GenBank/DDBJ databases">
        <authorList>
            <person name="de Groot N.N."/>
        </authorList>
    </citation>
    <scope>NUCLEOTIDE SEQUENCE [LARGE SCALE GENOMIC DNA]</scope>
    <source>
        <strain evidence="8 9">DSM 43941</strain>
    </source>
</reference>
<dbReference type="Pfam" id="PF13450">
    <property type="entry name" value="NAD_binding_8"/>
    <property type="match status" value="1"/>
</dbReference>
<dbReference type="FunFam" id="3.50.50.60:FF:000341">
    <property type="entry name" value="Baeyer-Villiger monooxygenase"/>
    <property type="match status" value="1"/>
</dbReference>
<evidence type="ECO:0000256" key="3">
    <source>
        <dbReference type="ARBA" id="ARBA00022630"/>
    </source>
</evidence>
<dbReference type="InterPro" id="IPR036188">
    <property type="entry name" value="FAD/NAD-bd_sf"/>
</dbReference>
<dbReference type="Pfam" id="PF00743">
    <property type="entry name" value="FMO-like"/>
    <property type="match status" value="1"/>
</dbReference>